<gene>
    <name evidence="2" type="ORF">DPMN_175456</name>
    <name evidence="3" type="ORF">DPMN_175458</name>
</gene>
<organism evidence="3 4">
    <name type="scientific">Dreissena polymorpha</name>
    <name type="common">Zebra mussel</name>
    <name type="synonym">Mytilus polymorpha</name>
    <dbReference type="NCBI Taxonomy" id="45954"/>
    <lineage>
        <taxon>Eukaryota</taxon>
        <taxon>Metazoa</taxon>
        <taxon>Spiralia</taxon>
        <taxon>Lophotrochozoa</taxon>
        <taxon>Mollusca</taxon>
        <taxon>Bivalvia</taxon>
        <taxon>Autobranchia</taxon>
        <taxon>Heteroconchia</taxon>
        <taxon>Euheterodonta</taxon>
        <taxon>Imparidentia</taxon>
        <taxon>Neoheterodontei</taxon>
        <taxon>Myida</taxon>
        <taxon>Dreissenoidea</taxon>
        <taxon>Dreissenidae</taxon>
        <taxon>Dreissena</taxon>
    </lineage>
</organism>
<evidence type="ECO:0000313" key="3">
    <source>
        <dbReference type="EMBL" id="KAH3774087.1"/>
    </source>
</evidence>
<protein>
    <submittedName>
        <fullName evidence="3">Uncharacterized protein</fullName>
    </submittedName>
</protein>
<dbReference type="AlphaFoldDB" id="A0A9D4E590"/>
<evidence type="ECO:0000313" key="2">
    <source>
        <dbReference type="EMBL" id="KAH3774085.1"/>
    </source>
</evidence>
<name>A0A9D4E590_DREPO</name>
<reference evidence="3" key="1">
    <citation type="journal article" date="2019" name="bioRxiv">
        <title>The Genome of the Zebra Mussel, Dreissena polymorpha: A Resource for Invasive Species Research.</title>
        <authorList>
            <person name="McCartney M.A."/>
            <person name="Auch B."/>
            <person name="Kono T."/>
            <person name="Mallez S."/>
            <person name="Zhang Y."/>
            <person name="Obille A."/>
            <person name="Becker A."/>
            <person name="Abrahante J.E."/>
            <person name="Garbe J."/>
            <person name="Badalamenti J.P."/>
            <person name="Herman A."/>
            <person name="Mangelson H."/>
            <person name="Liachko I."/>
            <person name="Sullivan S."/>
            <person name="Sone E.D."/>
            <person name="Koren S."/>
            <person name="Silverstein K.A.T."/>
            <person name="Beckman K.B."/>
            <person name="Gohl D.M."/>
        </authorList>
    </citation>
    <scope>NUCLEOTIDE SEQUENCE</scope>
    <source>
        <strain evidence="3">Duluth1</strain>
        <tissue evidence="3">Whole animal</tissue>
    </source>
</reference>
<proteinExistence type="predicted"/>
<evidence type="ECO:0000313" key="4">
    <source>
        <dbReference type="Proteomes" id="UP000828390"/>
    </source>
</evidence>
<dbReference type="EMBL" id="JAIWYP010000009">
    <property type="protein sequence ID" value="KAH3774087.1"/>
    <property type="molecule type" value="Genomic_DNA"/>
</dbReference>
<dbReference type="EMBL" id="JAIWYP010000009">
    <property type="protein sequence ID" value="KAH3774085.1"/>
    <property type="molecule type" value="Genomic_DNA"/>
</dbReference>
<comment type="caution">
    <text evidence="3">The sequence shown here is derived from an EMBL/GenBank/DDBJ whole genome shotgun (WGS) entry which is preliminary data.</text>
</comment>
<accession>A0A9D4E590</accession>
<reference evidence="3" key="2">
    <citation type="submission" date="2020-11" db="EMBL/GenBank/DDBJ databases">
        <authorList>
            <person name="McCartney M.A."/>
            <person name="Auch B."/>
            <person name="Kono T."/>
            <person name="Mallez S."/>
            <person name="Becker A."/>
            <person name="Gohl D.M."/>
            <person name="Silverstein K.A.T."/>
            <person name="Koren S."/>
            <person name="Bechman K.B."/>
            <person name="Herman A."/>
            <person name="Abrahante J.E."/>
            <person name="Garbe J."/>
        </authorList>
    </citation>
    <scope>NUCLEOTIDE SEQUENCE</scope>
    <source>
        <strain evidence="3">Duluth1</strain>
        <tissue evidence="3">Whole animal</tissue>
    </source>
</reference>
<sequence>MAESDSEEFPCSLSGDGDASEECRHLVTEVREVRVSELPGSIIPVSSARTFLN</sequence>
<evidence type="ECO:0000256" key="1">
    <source>
        <dbReference type="SAM" id="MobiDB-lite"/>
    </source>
</evidence>
<feature type="region of interest" description="Disordered" evidence="1">
    <location>
        <begin position="1"/>
        <end position="20"/>
    </location>
</feature>
<dbReference type="Proteomes" id="UP000828390">
    <property type="component" value="Unassembled WGS sequence"/>
</dbReference>
<keyword evidence="4" id="KW-1185">Reference proteome</keyword>